<dbReference type="Proteomes" id="UP001519460">
    <property type="component" value="Unassembled WGS sequence"/>
</dbReference>
<dbReference type="EMBL" id="JACVVK020000374">
    <property type="protein sequence ID" value="KAK7476491.1"/>
    <property type="molecule type" value="Genomic_DNA"/>
</dbReference>
<comment type="caution">
    <text evidence="1">The sequence shown here is derived from an EMBL/GenBank/DDBJ whole genome shotgun (WGS) entry which is preliminary data.</text>
</comment>
<evidence type="ECO:0000313" key="2">
    <source>
        <dbReference type="Proteomes" id="UP001519460"/>
    </source>
</evidence>
<sequence length="158" mass="16991">MADAKVMGCLRTEVKALGSGLGGTMGRVAGCEKEVTGMVDVVDFKHRMSMVHILVDENPCYTFGNVPNGGSRDLTVNCTSGVMFGRVVRVAKFNMSDTGGDYAINLCEFQIFSCSAHYYGSNCDQRCGVCLNDSPCDKQTGECDMCGPGWKPTPLCDE</sequence>
<name>A0ABD0JP50_9CAEN</name>
<proteinExistence type="predicted"/>
<dbReference type="AlphaFoldDB" id="A0ABD0JP50"/>
<gene>
    <name evidence="1" type="ORF">BaRGS_00032239</name>
</gene>
<feature type="non-terminal residue" evidence="1">
    <location>
        <position position="158"/>
    </location>
</feature>
<protein>
    <submittedName>
        <fullName evidence="1">Uncharacterized protein</fullName>
    </submittedName>
</protein>
<accession>A0ABD0JP50</accession>
<reference evidence="1 2" key="1">
    <citation type="journal article" date="2023" name="Sci. Data">
        <title>Genome assembly of the Korean intertidal mud-creeper Batillaria attramentaria.</title>
        <authorList>
            <person name="Patra A.K."/>
            <person name="Ho P.T."/>
            <person name="Jun S."/>
            <person name="Lee S.J."/>
            <person name="Kim Y."/>
            <person name="Won Y.J."/>
        </authorList>
    </citation>
    <scope>NUCLEOTIDE SEQUENCE [LARGE SCALE GENOMIC DNA]</scope>
    <source>
        <strain evidence="1">Wonlab-2016</strain>
    </source>
</reference>
<evidence type="ECO:0000313" key="1">
    <source>
        <dbReference type="EMBL" id="KAK7476491.1"/>
    </source>
</evidence>
<organism evidence="1 2">
    <name type="scientific">Batillaria attramentaria</name>
    <dbReference type="NCBI Taxonomy" id="370345"/>
    <lineage>
        <taxon>Eukaryota</taxon>
        <taxon>Metazoa</taxon>
        <taxon>Spiralia</taxon>
        <taxon>Lophotrochozoa</taxon>
        <taxon>Mollusca</taxon>
        <taxon>Gastropoda</taxon>
        <taxon>Caenogastropoda</taxon>
        <taxon>Sorbeoconcha</taxon>
        <taxon>Cerithioidea</taxon>
        <taxon>Batillariidae</taxon>
        <taxon>Batillaria</taxon>
    </lineage>
</organism>
<keyword evidence="2" id="KW-1185">Reference proteome</keyword>